<feature type="transmembrane region" description="Helical" evidence="17">
    <location>
        <begin position="269"/>
        <end position="288"/>
    </location>
</feature>
<keyword evidence="6" id="KW-0679">Respiratory chain</keyword>
<evidence type="ECO:0000259" key="19">
    <source>
        <dbReference type="Pfam" id="PF00662"/>
    </source>
</evidence>
<dbReference type="InterPro" id="IPR001750">
    <property type="entry name" value="ND/Mrp_TM"/>
</dbReference>
<comment type="function">
    <text evidence="17">Core subunit of the mitochondrial membrane respiratory chain NADH dehydrogenase (Complex I) which catalyzes electron transfer from NADH through the respiratory chain, using ubiquinone as an electron acceptor. Essential for the catalytic activity and assembly of complex I.</text>
</comment>
<dbReference type="GO" id="GO:0005743">
    <property type="term" value="C:mitochondrial inner membrane"/>
    <property type="evidence" value="ECO:0007669"/>
    <property type="project" value="UniProtKB-SubCell"/>
</dbReference>
<evidence type="ECO:0000256" key="17">
    <source>
        <dbReference type="RuleBase" id="RU003404"/>
    </source>
</evidence>
<keyword evidence="9" id="KW-1278">Translocase</keyword>
<protein>
    <recommendedName>
        <fullName evidence="4 17">NADH-ubiquinone oxidoreductase chain 5</fullName>
        <ecNumber evidence="3 17">7.1.1.2</ecNumber>
    </recommendedName>
</protein>
<comment type="subcellular location">
    <subcellularLocation>
        <location evidence="2">Mitochondrion inner membrane</location>
        <topology evidence="2">Multi-pass membrane protein</topology>
    </subcellularLocation>
</comment>
<keyword evidence="12 17" id="KW-0520">NAD</keyword>
<dbReference type="Pfam" id="PF00662">
    <property type="entry name" value="Proton_antipo_N"/>
    <property type="match status" value="1"/>
</dbReference>
<comment type="function">
    <text evidence="1">Core subunit of the mitochondrial membrane respiratory chain NADH dehydrogenase (Complex I) that is believed to belong to the minimal assembly required for catalysis. Complex I functions in the transfer of electrons from NADH to the respiratory chain. The immediate electron acceptor for the enzyme is believed to be ubiquinone.</text>
</comment>
<keyword evidence="8" id="KW-0999">Mitochondrion inner membrane</keyword>
<evidence type="ECO:0000256" key="9">
    <source>
        <dbReference type="ARBA" id="ARBA00022967"/>
    </source>
</evidence>
<evidence type="ECO:0000256" key="6">
    <source>
        <dbReference type="ARBA" id="ARBA00022660"/>
    </source>
</evidence>
<dbReference type="GO" id="GO:0008137">
    <property type="term" value="F:NADH dehydrogenase (ubiquinone) activity"/>
    <property type="evidence" value="ECO:0007669"/>
    <property type="project" value="UniProtKB-EC"/>
</dbReference>
<dbReference type="InterPro" id="IPR003945">
    <property type="entry name" value="NU5C-like"/>
</dbReference>
<evidence type="ECO:0000256" key="7">
    <source>
        <dbReference type="ARBA" id="ARBA00022692"/>
    </source>
</evidence>
<reference evidence="21" key="1">
    <citation type="submission" date="2017-12" db="EMBL/GenBank/DDBJ databases">
        <title>Mitogenomic data applied to Collembola phylogeny.</title>
        <authorList>
            <person name="Leo C."/>
            <person name="Frati F."/>
            <person name="Carapelli A."/>
        </authorList>
    </citation>
    <scope>NUCLEOTIDE SEQUENCE</scope>
</reference>
<accession>A0A516EZT2</accession>
<feature type="transmembrane region" description="Helical" evidence="17">
    <location>
        <begin position="7"/>
        <end position="29"/>
    </location>
</feature>
<dbReference type="GO" id="GO:0015990">
    <property type="term" value="P:electron transport coupled proton transport"/>
    <property type="evidence" value="ECO:0007669"/>
    <property type="project" value="TreeGrafter"/>
</dbReference>
<proteinExistence type="inferred from homology"/>
<evidence type="ECO:0000313" key="21">
    <source>
        <dbReference type="EMBL" id="QDO72016.1"/>
    </source>
</evidence>
<dbReference type="PANTHER" id="PTHR42829:SF2">
    <property type="entry name" value="NADH-UBIQUINONE OXIDOREDUCTASE CHAIN 5"/>
    <property type="match status" value="1"/>
</dbReference>
<dbReference type="RefSeq" id="YP_009681595.1">
    <property type="nucleotide sequence ID" value="NC_044134.1"/>
</dbReference>
<feature type="domain" description="NADH:quinone oxidoreductase/Mrp antiporter transmembrane" evidence="18">
    <location>
        <begin position="107"/>
        <end position="385"/>
    </location>
</feature>
<keyword evidence="11 17" id="KW-1133">Transmembrane helix</keyword>
<keyword evidence="15 17" id="KW-0472">Membrane</keyword>
<evidence type="ECO:0000256" key="14">
    <source>
        <dbReference type="ARBA" id="ARBA00023128"/>
    </source>
</evidence>
<gene>
    <name evidence="21" type="primary">ND5</name>
</gene>
<feature type="transmembrane region" description="Helical" evidence="17">
    <location>
        <begin position="294"/>
        <end position="315"/>
    </location>
</feature>
<evidence type="ECO:0000256" key="4">
    <source>
        <dbReference type="ARBA" id="ARBA00021096"/>
    </source>
</evidence>
<feature type="transmembrane region" description="Helical" evidence="17">
    <location>
        <begin position="177"/>
        <end position="194"/>
    </location>
</feature>
<evidence type="ECO:0000256" key="5">
    <source>
        <dbReference type="ARBA" id="ARBA00022448"/>
    </source>
</evidence>
<evidence type="ECO:0000256" key="15">
    <source>
        <dbReference type="ARBA" id="ARBA00023136"/>
    </source>
</evidence>
<comment type="catalytic activity">
    <reaction evidence="16 17">
        <text>a ubiquinone + NADH + 5 H(+)(in) = a ubiquinol + NAD(+) + 4 H(+)(out)</text>
        <dbReference type="Rhea" id="RHEA:29091"/>
        <dbReference type="Rhea" id="RHEA-COMP:9565"/>
        <dbReference type="Rhea" id="RHEA-COMP:9566"/>
        <dbReference type="ChEBI" id="CHEBI:15378"/>
        <dbReference type="ChEBI" id="CHEBI:16389"/>
        <dbReference type="ChEBI" id="CHEBI:17976"/>
        <dbReference type="ChEBI" id="CHEBI:57540"/>
        <dbReference type="ChEBI" id="CHEBI:57945"/>
        <dbReference type="EC" id="7.1.1.2"/>
    </reaction>
</comment>
<dbReference type="PRINTS" id="PR01434">
    <property type="entry name" value="NADHDHGNASE5"/>
</dbReference>
<feature type="transmembrane region" description="Helical" evidence="17">
    <location>
        <begin position="111"/>
        <end position="131"/>
    </location>
</feature>
<name>A0A516EZT2_9HEXA</name>
<evidence type="ECO:0000256" key="12">
    <source>
        <dbReference type="ARBA" id="ARBA00023027"/>
    </source>
</evidence>
<evidence type="ECO:0000256" key="1">
    <source>
        <dbReference type="ARBA" id="ARBA00003257"/>
    </source>
</evidence>
<dbReference type="GO" id="GO:0042773">
    <property type="term" value="P:ATP synthesis coupled electron transport"/>
    <property type="evidence" value="ECO:0007669"/>
    <property type="project" value="InterPro"/>
</dbReference>
<feature type="transmembrane region" description="Helical" evidence="17">
    <location>
        <begin position="374"/>
        <end position="403"/>
    </location>
</feature>
<evidence type="ECO:0000256" key="11">
    <source>
        <dbReference type="ARBA" id="ARBA00022989"/>
    </source>
</evidence>
<dbReference type="PANTHER" id="PTHR42829">
    <property type="entry name" value="NADH-UBIQUINONE OXIDOREDUCTASE CHAIN 5"/>
    <property type="match status" value="1"/>
</dbReference>
<dbReference type="CTD" id="4540"/>
<evidence type="ECO:0000256" key="10">
    <source>
        <dbReference type="ARBA" id="ARBA00022982"/>
    </source>
</evidence>
<evidence type="ECO:0000259" key="20">
    <source>
        <dbReference type="Pfam" id="PF06455"/>
    </source>
</evidence>
<feature type="transmembrane region" description="Helical" evidence="17">
    <location>
        <begin position="49"/>
        <end position="75"/>
    </location>
</feature>
<dbReference type="AlphaFoldDB" id="A0A516EZT2"/>
<feature type="transmembrane region" description="Helical" evidence="17">
    <location>
        <begin position="327"/>
        <end position="354"/>
    </location>
</feature>
<feature type="transmembrane region" description="Helical" evidence="17">
    <location>
        <begin position="215"/>
        <end position="233"/>
    </location>
</feature>
<geneLocation type="mitochondrion" evidence="21"/>
<dbReference type="EC" id="7.1.1.2" evidence="3 17"/>
<evidence type="ECO:0000256" key="8">
    <source>
        <dbReference type="ARBA" id="ARBA00022792"/>
    </source>
</evidence>
<keyword evidence="10" id="KW-0249">Electron transport</keyword>
<keyword evidence="14 17" id="KW-0496">Mitochondrion</keyword>
<feature type="transmembrane region" description="Helical" evidence="17">
    <location>
        <begin position="445"/>
        <end position="467"/>
    </location>
</feature>
<feature type="domain" description="NADH-Ubiquinone oxidoreductase (complex I) chain 5 N-terminal" evidence="19">
    <location>
        <begin position="42"/>
        <end position="90"/>
    </location>
</feature>
<feature type="transmembrane region" description="Helical" evidence="17">
    <location>
        <begin position="415"/>
        <end position="439"/>
    </location>
</feature>
<dbReference type="InterPro" id="IPR010934">
    <property type="entry name" value="NADH_DH_su5_C"/>
</dbReference>
<dbReference type="EMBL" id="MG701393">
    <property type="protein sequence ID" value="QDO72016.1"/>
    <property type="molecule type" value="Genomic_DNA"/>
</dbReference>
<keyword evidence="13 17" id="KW-0830">Ubiquinone</keyword>
<feature type="transmembrane region" description="Helical" evidence="17">
    <location>
        <begin position="543"/>
        <end position="560"/>
    </location>
</feature>
<feature type="transmembrane region" description="Helical" evidence="17">
    <location>
        <begin position="479"/>
        <end position="501"/>
    </location>
</feature>
<sequence>MKLLSICFYLGLMLFSISMVSVYLSLIFYSSSFTLFLEWEILNFNSFSMVMLFLLDWMSLSFMSVVLLISSMVLFYSHSYMKGDSNLVKFIFLVFLFVVSMIFMIMSPNLISILLGWDGLGLVSYCLVIYYQNNKSANAGMITILSNRIGDVAILLAISWMLNFGSCNFYFLPLLYSNSLMLILLFLITIAAMTKSAQIPFSAWLPAAMAAPTPVSSLVHSSTLVTAGVYLLIRFSNVINFHFVLFVIAVSTMIMSGVGANYETDLKKVIALSTLSQLGVMMMILSLGMVELSYFHLLSHAMFKSLLFLCAGFYIHSMGDCQDIRFLGSLWIGSPIISLFFFASSISLCGFPFMAGFYSSDMILEFFFMGSMNLFMLVIIYLATILTLMYSIRLMAFVFMGLLSYKTVVNKQDDLGMVLPMSILFILSIVGGSTMFWTFFPQSFIYLSFYMKIMVLISLTLIFLFVMNKIMLKSYITKSSFFISLMWGLPYISSMMFINLLHSGLKYLSFFDQGWLEFFGGKKSYSLMTQKTGYIDKFNTLGVKNYLLFFLLVSVMSCQFI</sequence>
<dbReference type="Pfam" id="PF06455">
    <property type="entry name" value="NADH5_C"/>
    <property type="match status" value="1"/>
</dbReference>
<dbReference type="Pfam" id="PF00361">
    <property type="entry name" value="Proton_antipo_M"/>
    <property type="match status" value="1"/>
</dbReference>
<evidence type="ECO:0000256" key="13">
    <source>
        <dbReference type="ARBA" id="ARBA00023075"/>
    </source>
</evidence>
<evidence type="ECO:0000256" key="16">
    <source>
        <dbReference type="ARBA" id="ARBA00049551"/>
    </source>
</evidence>
<evidence type="ECO:0000256" key="2">
    <source>
        <dbReference type="ARBA" id="ARBA00004448"/>
    </source>
</evidence>
<comment type="similarity">
    <text evidence="17">Belongs to the complex I subunit 5 family.</text>
</comment>
<organism evidence="21">
    <name type="scientific">Dicyrtomina saundersi</name>
    <dbReference type="NCBI Taxonomy" id="438492"/>
    <lineage>
        <taxon>Eukaryota</taxon>
        <taxon>Metazoa</taxon>
        <taxon>Ecdysozoa</taxon>
        <taxon>Arthropoda</taxon>
        <taxon>Hexapoda</taxon>
        <taxon>Collembola</taxon>
        <taxon>Symphypleona</taxon>
        <taxon>Dicyrtomidae</taxon>
        <taxon>Dicyrtominae</taxon>
        <taxon>Dicyrtomina</taxon>
    </lineage>
</organism>
<feature type="transmembrane region" description="Helical" evidence="17">
    <location>
        <begin position="239"/>
        <end position="262"/>
    </location>
</feature>
<keyword evidence="5 17" id="KW-0813">Transport</keyword>
<keyword evidence="7 17" id="KW-0812">Transmembrane</keyword>
<evidence type="ECO:0000259" key="18">
    <source>
        <dbReference type="Pfam" id="PF00361"/>
    </source>
</evidence>
<dbReference type="InterPro" id="IPR001516">
    <property type="entry name" value="Proton_antipo_N"/>
</dbReference>
<dbReference type="GeneID" id="41043562"/>
<feature type="domain" description="NADH dehydrogenase subunit 5 C-terminal" evidence="20">
    <location>
        <begin position="390"/>
        <end position="557"/>
    </location>
</feature>
<dbReference type="GO" id="GO:0003954">
    <property type="term" value="F:NADH dehydrogenase activity"/>
    <property type="evidence" value="ECO:0007669"/>
    <property type="project" value="TreeGrafter"/>
</dbReference>
<evidence type="ECO:0000256" key="3">
    <source>
        <dbReference type="ARBA" id="ARBA00012944"/>
    </source>
</evidence>
<feature type="transmembrane region" description="Helical" evidence="17">
    <location>
        <begin position="87"/>
        <end position="105"/>
    </location>
</feature>